<feature type="compositionally biased region" description="Basic residues" evidence="1">
    <location>
        <begin position="323"/>
        <end position="333"/>
    </location>
</feature>
<accession>A0A4C1WY86</accession>
<feature type="compositionally biased region" description="Polar residues" evidence="1">
    <location>
        <begin position="455"/>
        <end position="466"/>
    </location>
</feature>
<feature type="region of interest" description="Disordered" evidence="1">
    <location>
        <begin position="313"/>
        <end position="333"/>
    </location>
</feature>
<protein>
    <submittedName>
        <fullName evidence="3">Chimeric ERCC6-PGBD3 protein</fullName>
    </submittedName>
</protein>
<sequence length="982" mass="109882">MGPPDGGRPYSTIKITDWKKVSTAFEKIDTPPLNSIHDDIRTTEQIDHAIGALTSHVRTVVKRCEREVPASSDRRKFPPDILELIRAKNKALRRASAYPTPEYRARARALQREVKARVQEFRNESWSDLMEEITLSHKAFWKITKALKTEGYTAIPPLKDRTAPLPRRGSRIEEEVLQKTSLEPRDDLTPVSLSEVQLLVRSLKTRKAPGLDGVTWKEAEVIGIHKPGKPRDLPARYRPISLLSGLAKLFERVLKTRILHLGMSVLTRPKPGRSEPEFPRLRLFTLLYSAYINDIPRPSSGVRPARVINLSSSHPAAADRSRPGRRNGNRPVTVRRVRGTFLVGFSPTLPTRTGARVCGIDILPPRRKWETKRNKRSSKDFEAYCCFPASPEQPDPDLEMEVEHSTKKESNKRPAAARPSEGPTSSTSDSDTGCSDDSDHSDFTTVRRRKASRPKTATSYLTQAGDGSTYYRITPSSKKPKKANTTTKPTVSGKSTQSINDAPESWRNPLQPTKATDSRVPTAPTVTFDEADDIVPPPPLKQCDSKGIVILHGRNSIKGQKIQPASVTDYRNLSALLATFKVAYHTYSLKDEREFRVVLRGVPKEIPIEEVKEDLLTQDLPVQSAVLEHLRGKDFKITKPPAARPSRAAPSARARGHSKPVIRESDGGPRTDPPTKTNTASSENIKALMSVISIIDIGEIVVLANKFNSFRLGGFVRLIDCHYFRMPRILNENEIVDVLLEDIPSDGESVCSVEPDEEQNDDPQSLMVLGDTPPQLQPDIDDVFTSEDDVPLSNLASSSVGTPTFVEPKWKKNYRMEEPSEYTGGVSIPNYIIDLENVTPTQLFHLFWSEDLLEIISYQTNLYATQKGTRFTPTTPQEIEVFLALNLVMGVKNMPSYKDYWSSAPDLHDSYISSFISLNCFGWLLNNLHLNDNNLMPNKSDANCNGDFGYRRVSPHPGLPLLTMRTLLSMVGGFLAVWRRGQ</sequence>
<dbReference type="PANTHER" id="PTHR47055">
    <property type="entry name" value="DDE_TNP_1_7 DOMAIN-CONTAINING PROTEIN"/>
    <property type="match status" value="1"/>
</dbReference>
<evidence type="ECO:0000313" key="4">
    <source>
        <dbReference type="Proteomes" id="UP000299102"/>
    </source>
</evidence>
<dbReference type="InterPro" id="IPR029526">
    <property type="entry name" value="PGBD"/>
</dbReference>
<feature type="region of interest" description="Disordered" evidence="1">
    <location>
        <begin position="637"/>
        <end position="681"/>
    </location>
</feature>
<gene>
    <name evidence="3" type="primary">CSB-PGBD3</name>
    <name evidence="3" type="ORF">EVAR_46330_1</name>
</gene>
<dbReference type="InterPro" id="IPR052638">
    <property type="entry name" value="PiggyBac_TE-derived"/>
</dbReference>
<keyword evidence="4" id="KW-1185">Reference proteome</keyword>
<feature type="compositionally biased region" description="Low complexity" evidence="1">
    <location>
        <begin position="424"/>
        <end position="435"/>
    </location>
</feature>
<dbReference type="AlphaFoldDB" id="A0A4C1WY86"/>
<dbReference type="GO" id="GO:0043565">
    <property type="term" value="F:sequence-specific DNA binding"/>
    <property type="evidence" value="ECO:0007669"/>
    <property type="project" value="TreeGrafter"/>
</dbReference>
<evidence type="ECO:0000256" key="1">
    <source>
        <dbReference type="SAM" id="MobiDB-lite"/>
    </source>
</evidence>
<proteinExistence type="predicted"/>
<dbReference type="EMBL" id="BGZK01000660">
    <property type="protein sequence ID" value="GBP55034.1"/>
    <property type="molecule type" value="Genomic_DNA"/>
</dbReference>
<dbReference type="PANTHER" id="PTHR47055:SF3">
    <property type="entry name" value="PHORBOL-ESTER_DAG-TYPE DOMAIN-CONTAINING PROTEIN"/>
    <property type="match status" value="1"/>
</dbReference>
<feature type="compositionally biased region" description="Basic and acidic residues" evidence="1">
    <location>
        <begin position="401"/>
        <end position="412"/>
    </location>
</feature>
<dbReference type="Proteomes" id="UP000299102">
    <property type="component" value="Unassembled WGS sequence"/>
</dbReference>
<feature type="region of interest" description="Disordered" evidence="1">
    <location>
        <begin position="386"/>
        <end position="521"/>
    </location>
</feature>
<comment type="caution">
    <text evidence="3">The sequence shown here is derived from an EMBL/GenBank/DDBJ whole genome shotgun (WGS) entry which is preliminary data.</text>
</comment>
<dbReference type="Pfam" id="PF13843">
    <property type="entry name" value="DDE_Tnp_1_7"/>
    <property type="match status" value="1"/>
</dbReference>
<dbReference type="OrthoDB" id="416454at2759"/>
<evidence type="ECO:0000259" key="2">
    <source>
        <dbReference type="Pfam" id="PF13843"/>
    </source>
</evidence>
<feature type="domain" description="PiggyBac transposable element-derived protein" evidence="2">
    <location>
        <begin position="839"/>
        <end position="940"/>
    </location>
</feature>
<feature type="compositionally biased region" description="Low complexity" evidence="1">
    <location>
        <begin position="640"/>
        <end position="653"/>
    </location>
</feature>
<name>A0A4C1WY86_EUMVA</name>
<organism evidence="3 4">
    <name type="scientific">Eumeta variegata</name>
    <name type="common">Bagworm moth</name>
    <name type="synonym">Eumeta japonica</name>
    <dbReference type="NCBI Taxonomy" id="151549"/>
    <lineage>
        <taxon>Eukaryota</taxon>
        <taxon>Metazoa</taxon>
        <taxon>Ecdysozoa</taxon>
        <taxon>Arthropoda</taxon>
        <taxon>Hexapoda</taxon>
        <taxon>Insecta</taxon>
        <taxon>Pterygota</taxon>
        <taxon>Neoptera</taxon>
        <taxon>Endopterygota</taxon>
        <taxon>Lepidoptera</taxon>
        <taxon>Glossata</taxon>
        <taxon>Ditrysia</taxon>
        <taxon>Tineoidea</taxon>
        <taxon>Psychidae</taxon>
        <taxon>Oiketicinae</taxon>
        <taxon>Eumeta</taxon>
    </lineage>
</organism>
<evidence type="ECO:0000313" key="3">
    <source>
        <dbReference type="EMBL" id="GBP55034.1"/>
    </source>
</evidence>
<reference evidence="3 4" key="1">
    <citation type="journal article" date="2019" name="Commun. Biol.">
        <title>The bagworm genome reveals a unique fibroin gene that provides high tensile strength.</title>
        <authorList>
            <person name="Kono N."/>
            <person name="Nakamura H."/>
            <person name="Ohtoshi R."/>
            <person name="Tomita M."/>
            <person name="Numata K."/>
            <person name="Arakawa K."/>
        </authorList>
    </citation>
    <scope>NUCLEOTIDE SEQUENCE [LARGE SCALE GENOMIC DNA]</scope>
</reference>